<dbReference type="PANTHER" id="PTHR10629:SF52">
    <property type="entry name" value="DNA (CYTOSINE-5)-METHYLTRANSFERASE 1"/>
    <property type="match status" value="1"/>
</dbReference>
<keyword evidence="9" id="KW-1185">Reference proteome</keyword>
<dbReference type="RefSeq" id="WP_042323000.1">
    <property type="nucleotide sequence ID" value="NZ_CP066075.1"/>
</dbReference>
<dbReference type="Proteomes" id="UP000595610">
    <property type="component" value="Chromosome 1"/>
</dbReference>
<evidence type="ECO:0000256" key="2">
    <source>
        <dbReference type="ARBA" id="ARBA00022603"/>
    </source>
</evidence>
<name>A0A7T4N342_9BURK</name>
<dbReference type="EC" id="2.1.1.37" evidence="1"/>
<gene>
    <name evidence="8" type="ORF">I6I06_02450</name>
</gene>
<evidence type="ECO:0000256" key="1">
    <source>
        <dbReference type="ARBA" id="ARBA00011975"/>
    </source>
</evidence>
<keyword evidence="3 7" id="KW-0808">Transferase</keyword>
<evidence type="ECO:0000256" key="4">
    <source>
        <dbReference type="ARBA" id="ARBA00022691"/>
    </source>
</evidence>
<dbReference type="SUPFAM" id="SSF53335">
    <property type="entry name" value="S-adenosyl-L-methionine-dependent methyltransferases"/>
    <property type="match status" value="1"/>
</dbReference>
<evidence type="ECO:0000313" key="8">
    <source>
        <dbReference type="EMBL" id="QQC64373.1"/>
    </source>
</evidence>
<dbReference type="GO" id="GO:0044027">
    <property type="term" value="P:negative regulation of gene expression via chromosomal CpG island methylation"/>
    <property type="evidence" value="ECO:0007669"/>
    <property type="project" value="TreeGrafter"/>
</dbReference>
<dbReference type="Pfam" id="PF00145">
    <property type="entry name" value="DNA_methylase"/>
    <property type="match status" value="2"/>
</dbReference>
<dbReference type="InterPro" id="IPR001525">
    <property type="entry name" value="C5_MeTfrase"/>
</dbReference>
<dbReference type="PANTHER" id="PTHR10629">
    <property type="entry name" value="CYTOSINE-SPECIFIC METHYLTRANSFERASE"/>
    <property type="match status" value="1"/>
</dbReference>
<accession>A0A7T4N342</accession>
<dbReference type="InterPro" id="IPR018117">
    <property type="entry name" value="C5_DNA_meth_AS"/>
</dbReference>
<dbReference type="InterPro" id="IPR029063">
    <property type="entry name" value="SAM-dependent_MTases_sf"/>
</dbReference>
<dbReference type="InterPro" id="IPR050390">
    <property type="entry name" value="C5-Methyltransferase"/>
</dbReference>
<evidence type="ECO:0000256" key="6">
    <source>
        <dbReference type="ARBA" id="ARBA00047422"/>
    </source>
</evidence>
<keyword evidence="4 7" id="KW-0949">S-adenosyl-L-methionine</keyword>
<feature type="active site" evidence="7">
    <location>
        <position position="81"/>
    </location>
</feature>
<evidence type="ECO:0000256" key="5">
    <source>
        <dbReference type="ARBA" id="ARBA00022747"/>
    </source>
</evidence>
<protein>
    <recommendedName>
        <fullName evidence="1">DNA (cytosine-5-)-methyltransferase</fullName>
        <ecNumber evidence="1">2.1.1.37</ecNumber>
    </recommendedName>
</protein>
<reference evidence="8 9" key="1">
    <citation type="submission" date="2020-12" db="EMBL/GenBank/DDBJ databases">
        <title>FDA dAtabase for Regulatory Grade micrObial Sequences (FDA-ARGOS): Supporting development and validation of Infectious Disease Dx tests.</title>
        <authorList>
            <person name="Nelson B."/>
            <person name="Plummer A."/>
            <person name="Tallon L."/>
            <person name="Sadzewicz L."/>
            <person name="Zhao X."/>
            <person name="Boylan J."/>
            <person name="Ott S."/>
            <person name="Bowen H."/>
            <person name="Vavikolanu K."/>
            <person name="Mehta A."/>
            <person name="Aluvathingal J."/>
            <person name="Nadendla S."/>
            <person name="Myers T."/>
            <person name="Yan Y."/>
            <person name="Sichtig H."/>
        </authorList>
    </citation>
    <scope>NUCLEOTIDE SEQUENCE [LARGE SCALE GENOMIC DNA]</scope>
    <source>
        <strain evidence="8 9">FDAARGOS_1049</strain>
    </source>
</reference>
<evidence type="ECO:0000256" key="3">
    <source>
        <dbReference type="ARBA" id="ARBA00022679"/>
    </source>
</evidence>
<dbReference type="GO" id="GO:0009307">
    <property type="term" value="P:DNA restriction-modification system"/>
    <property type="evidence" value="ECO:0007669"/>
    <property type="project" value="UniProtKB-KW"/>
</dbReference>
<dbReference type="PROSITE" id="PS51679">
    <property type="entry name" value="SAM_MT_C5"/>
    <property type="match status" value="1"/>
</dbReference>
<dbReference type="EMBL" id="CP066075">
    <property type="protein sequence ID" value="QQC64373.1"/>
    <property type="molecule type" value="Genomic_DNA"/>
</dbReference>
<comment type="similarity">
    <text evidence="7">Belongs to the class I-like SAM-binding methyltransferase superfamily. C5-methyltransferase family.</text>
</comment>
<dbReference type="GO" id="GO:0003677">
    <property type="term" value="F:DNA binding"/>
    <property type="evidence" value="ECO:0007669"/>
    <property type="project" value="TreeGrafter"/>
</dbReference>
<dbReference type="PRINTS" id="PR00105">
    <property type="entry name" value="C5METTRFRASE"/>
</dbReference>
<dbReference type="REBASE" id="497403">
    <property type="entry name" value="M.Pgi1049ORF2450P"/>
</dbReference>
<dbReference type="AlphaFoldDB" id="A0A7T4N342"/>
<dbReference type="Gene3D" id="3.90.120.10">
    <property type="entry name" value="DNA Methylase, subunit A, domain 2"/>
    <property type="match status" value="1"/>
</dbReference>
<dbReference type="KEGG" id="pgis:I6I06_02450"/>
<proteinExistence type="inferred from homology"/>
<evidence type="ECO:0000313" key="9">
    <source>
        <dbReference type="Proteomes" id="UP000595610"/>
    </source>
</evidence>
<sequence length="501" mass="52730">MTSPSHLRYGSVCSGIEAVSLAWRPLGLEPAWFSEIDPFPCAVLAHHYPTTPNLGDLNGIARQVSDGTVCAPDILVGGTPCQSFSVAGARRGMSDPRGALTLTYVELANAIDHVRQRRREAPAVFVWENVPGVLSDSTSAFGCLLGALAGAGRALQPAGSRWTHAGCVYGPRRAIAWRVLDAQFFGVAQRRRRVFLVASGRDGFDPAAVLFEPGGMPGHLAPGWQARQDPPPVATASAIGASPRGYGLTSGYGKVTLSACFGGGNTSGPIERAACLTAPGHRSDFDVETFAVQSVTGVISHTLDTANGGKGCGEDGTGRGVPIVFAPGVGSRPDRRRSACTIAFAQNNRGEVRLESGHGELAGTLMSKGKPGYGLPLVASVALRGRGHGATAELGDHLSPALRASQGGSDKAHVALPCGVEAHFQYDPHHPVAGSPDWSTWRVRRLMPMECERLQGMPDNYTLVPYRGKPAADSPRYKAIGNSMAVPCVAWLGRRLLHVLD</sequence>
<organism evidence="8 9">
    <name type="scientific">Paraburkholderia ginsengisoli</name>
    <dbReference type="NCBI Taxonomy" id="311231"/>
    <lineage>
        <taxon>Bacteria</taxon>
        <taxon>Pseudomonadati</taxon>
        <taxon>Pseudomonadota</taxon>
        <taxon>Betaproteobacteria</taxon>
        <taxon>Burkholderiales</taxon>
        <taxon>Burkholderiaceae</taxon>
        <taxon>Paraburkholderia</taxon>
    </lineage>
</organism>
<evidence type="ECO:0000256" key="7">
    <source>
        <dbReference type="PROSITE-ProRule" id="PRU01016"/>
    </source>
</evidence>
<comment type="catalytic activity">
    <reaction evidence="6">
        <text>a 2'-deoxycytidine in DNA + S-adenosyl-L-methionine = a 5-methyl-2'-deoxycytidine in DNA + S-adenosyl-L-homocysteine + H(+)</text>
        <dbReference type="Rhea" id="RHEA:13681"/>
        <dbReference type="Rhea" id="RHEA-COMP:11369"/>
        <dbReference type="Rhea" id="RHEA-COMP:11370"/>
        <dbReference type="ChEBI" id="CHEBI:15378"/>
        <dbReference type="ChEBI" id="CHEBI:57856"/>
        <dbReference type="ChEBI" id="CHEBI:59789"/>
        <dbReference type="ChEBI" id="CHEBI:85452"/>
        <dbReference type="ChEBI" id="CHEBI:85454"/>
        <dbReference type="EC" id="2.1.1.37"/>
    </reaction>
</comment>
<dbReference type="GO" id="GO:0003886">
    <property type="term" value="F:DNA (cytosine-5-)-methyltransferase activity"/>
    <property type="evidence" value="ECO:0007669"/>
    <property type="project" value="UniProtKB-EC"/>
</dbReference>
<keyword evidence="5" id="KW-0680">Restriction system</keyword>
<dbReference type="PROSITE" id="PS00094">
    <property type="entry name" value="C5_MTASE_1"/>
    <property type="match status" value="1"/>
</dbReference>
<dbReference type="Gene3D" id="3.40.50.150">
    <property type="entry name" value="Vaccinia Virus protein VP39"/>
    <property type="match status" value="1"/>
</dbReference>
<dbReference type="GO" id="GO:0032259">
    <property type="term" value="P:methylation"/>
    <property type="evidence" value="ECO:0007669"/>
    <property type="project" value="UniProtKB-KW"/>
</dbReference>
<keyword evidence="2 7" id="KW-0489">Methyltransferase</keyword>